<dbReference type="EMBL" id="OBEJ01000001">
    <property type="protein sequence ID" value="SNZ04734.1"/>
    <property type="molecule type" value="Genomic_DNA"/>
</dbReference>
<dbReference type="OrthoDB" id="205826at2157"/>
<comment type="subcellular location">
    <subcellularLocation>
        <location evidence="1">Cell membrane</location>
        <topology evidence="1">Multi-pass membrane protein</topology>
    </subcellularLocation>
</comment>
<organism evidence="7 8">
    <name type="scientific">Natronoarchaeum philippinense</name>
    <dbReference type="NCBI Taxonomy" id="558529"/>
    <lineage>
        <taxon>Archaea</taxon>
        <taxon>Methanobacteriati</taxon>
        <taxon>Methanobacteriota</taxon>
        <taxon>Stenosarchaea group</taxon>
        <taxon>Halobacteria</taxon>
        <taxon>Halobacteriales</taxon>
        <taxon>Natronoarchaeaceae</taxon>
    </lineage>
</organism>
<feature type="transmembrane region" description="Helical" evidence="6">
    <location>
        <begin position="20"/>
        <end position="48"/>
    </location>
</feature>
<protein>
    <submittedName>
        <fullName evidence="7">Cytochrome bd-I ubiquinol oxidase subunit 2 apoprotein</fullName>
    </submittedName>
</protein>
<dbReference type="Proteomes" id="UP000219453">
    <property type="component" value="Unassembled WGS sequence"/>
</dbReference>
<reference evidence="7 8" key="1">
    <citation type="submission" date="2017-09" db="EMBL/GenBank/DDBJ databases">
        <authorList>
            <person name="Ehlers B."/>
            <person name="Leendertz F.H."/>
        </authorList>
    </citation>
    <scope>NUCLEOTIDE SEQUENCE [LARGE SCALE GENOMIC DNA]</scope>
    <source>
        <strain evidence="7 8">DSM 27208</strain>
    </source>
</reference>
<evidence type="ECO:0000256" key="1">
    <source>
        <dbReference type="ARBA" id="ARBA00004651"/>
    </source>
</evidence>
<keyword evidence="3 6" id="KW-0812">Transmembrane</keyword>
<dbReference type="InterPro" id="IPR003317">
    <property type="entry name" value="Cyt-d_oxidase_su2"/>
</dbReference>
<dbReference type="PANTHER" id="PTHR43141:SF4">
    <property type="entry name" value="CYTOCHROME BD2 SUBUNIT II"/>
    <property type="match status" value="1"/>
</dbReference>
<evidence type="ECO:0000256" key="2">
    <source>
        <dbReference type="ARBA" id="ARBA00022475"/>
    </source>
</evidence>
<feature type="transmembrane region" description="Helical" evidence="6">
    <location>
        <begin position="94"/>
        <end position="110"/>
    </location>
</feature>
<feature type="transmembrane region" description="Helical" evidence="6">
    <location>
        <begin position="296"/>
        <end position="315"/>
    </location>
</feature>
<keyword evidence="8" id="KW-1185">Reference proteome</keyword>
<keyword evidence="5 6" id="KW-0472">Membrane</keyword>
<evidence type="ECO:0000256" key="4">
    <source>
        <dbReference type="ARBA" id="ARBA00022989"/>
    </source>
</evidence>
<evidence type="ECO:0000256" key="3">
    <source>
        <dbReference type="ARBA" id="ARBA00022692"/>
    </source>
</evidence>
<name>A0A285N5I4_NATPI</name>
<evidence type="ECO:0000313" key="7">
    <source>
        <dbReference type="EMBL" id="SNZ04734.1"/>
    </source>
</evidence>
<dbReference type="GO" id="GO:0019646">
    <property type="term" value="P:aerobic electron transport chain"/>
    <property type="evidence" value="ECO:0007669"/>
    <property type="project" value="TreeGrafter"/>
</dbReference>
<feature type="transmembrane region" description="Helical" evidence="6">
    <location>
        <begin position="130"/>
        <end position="152"/>
    </location>
</feature>
<sequence>MSSPLLLSAEQYLVPSLPTIWFGVVMFTLAMYVALDGFDFGIGMLYATRDEHDRETLLAAFGPVWDANEVWLVAFGTTLLAAFPPIYSRLLSEHYLLAIAIVMGLVFRGVSPELREQREDEHWQQICDRLFVFGSTITPLLLGMLVGSWIFGIPAFSVPGLLTGIGLVALSLASGAAFVAAKTRGSLAADMVRYGTASTLAYLGGVVALLAVVFWTDPSGVRSLLLTPSAVAVVLGSVALGVGGIALARLGRHRLWFASTLGLSALLVALVARLLYPTIYPASRLTVEAAVVSPLALNLVTVLGLPVLLLVLWYFKFLYGVFAGPIDGSEAEGGY</sequence>
<dbReference type="AlphaFoldDB" id="A0A285N5I4"/>
<evidence type="ECO:0000256" key="5">
    <source>
        <dbReference type="ARBA" id="ARBA00023136"/>
    </source>
</evidence>
<evidence type="ECO:0000313" key="8">
    <source>
        <dbReference type="Proteomes" id="UP000219453"/>
    </source>
</evidence>
<feature type="transmembrane region" description="Helical" evidence="6">
    <location>
        <begin position="255"/>
        <end position="276"/>
    </location>
</feature>
<dbReference type="GO" id="GO:0070069">
    <property type="term" value="C:cytochrome complex"/>
    <property type="evidence" value="ECO:0007669"/>
    <property type="project" value="TreeGrafter"/>
</dbReference>
<dbReference type="Pfam" id="PF02322">
    <property type="entry name" value="Cyt_bd_oxida_II"/>
    <property type="match status" value="1"/>
</dbReference>
<dbReference type="RefSeq" id="WP_097007663.1">
    <property type="nucleotide sequence ID" value="NZ_OBEJ01000001.1"/>
</dbReference>
<proteinExistence type="predicted"/>
<gene>
    <name evidence="7" type="ORF">SAMN06269185_0660</name>
</gene>
<keyword evidence="2" id="KW-1003">Cell membrane</keyword>
<accession>A0A285N5I4</accession>
<keyword evidence="4 6" id="KW-1133">Transmembrane helix</keyword>
<dbReference type="PANTHER" id="PTHR43141">
    <property type="entry name" value="CYTOCHROME BD2 SUBUNIT II"/>
    <property type="match status" value="1"/>
</dbReference>
<dbReference type="GO" id="GO:0009055">
    <property type="term" value="F:electron transfer activity"/>
    <property type="evidence" value="ECO:0007669"/>
    <property type="project" value="TreeGrafter"/>
</dbReference>
<feature type="transmembrane region" description="Helical" evidence="6">
    <location>
        <begin position="227"/>
        <end position="248"/>
    </location>
</feature>
<evidence type="ECO:0000256" key="6">
    <source>
        <dbReference type="SAM" id="Phobius"/>
    </source>
</evidence>
<dbReference type="GO" id="GO:0005886">
    <property type="term" value="C:plasma membrane"/>
    <property type="evidence" value="ECO:0007669"/>
    <property type="project" value="UniProtKB-SubCell"/>
</dbReference>
<feature type="transmembrane region" description="Helical" evidence="6">
    <location>
        <begin position="158"/>
        <end position="180"/>
    </location>
</feature>
<feature type="transmembrane region" description="Helical" evidence="6">
    <location>
        <begin position="192"/>
        <end position="215"/>
    </location>
</feature>
<dbReference type="GO" id="GO:0016682">
    <property type="term" value="F:oxidoreductase activity, acting on diphenols and related substances as donors, oxygen as acceptor"/>
    <property type="evidence" value="ECO:0007669"/>
    <property type="project" value="TreeGrafter"/>
</dbReference>